<gene>
    <name evidence="8" type="ORF">C7H52_01205</name>
</gene>
<keyword evidence="2" id="KW-0479">Metal-binding</keyword>
<protein>
    <recommendedName>
        <fullName evidence="7">Secretion system C-terminal sorting domain-containing protein</fullName>
    </recommendedName>
</protein>
<evidence type="ECO:0000313" key="9">
    <source>
        <dbReference type="Proteomes" id="UP000238426"/>
    </source>
</evidence>
<accession>A0A2T1NG60</accession>
<sequence length="970" mass="104633">MKTRLLLLLLFASSFALAQIPTDDITRYLFSNGNLINEANSGVGDLVQSGTASTTTNGIEGIPNNALKINSDSFDGSAVVTSSTTTEFSYSFWFKLSGNATSEQEIIRFTNQDGHRIFFNQQTFSNGAVDFKWRIEDSSGSGTGRLATESSLNDGNWHHIVMTSTAVTNPTNFMELRIYLDGVFSQNLTNSSGPFTNGNIFYSSHATTISNQTSTGFTNDIDNVRVYDRTLTQTEITALANEIVNAMNPTDDLITYSFENGSYLNYANASNNLSLDSGATNTVNGHCGESNSALQSAGGTRLKASGINGSTEETSYSFFVSTTATGNFSEIVHHFSNYNNTSIFSGSTAVLDGNKITVVMRPFCGTGLCAQQSGYLNTIGSTVVNDGNWHHIAYTVAKNTIGSDIQYEIKLYIDGVLDATNTTGLIPASNNPAYINGTNEIRLFSGSGDFYVGSLDDVRIFNRVLSQPEIVQMSSYCIPLSPSIVYVDAGATGANNGNTWADAYTSLTTALSNNPSTGPTKEFWVKAGTYTLTSLNDKFIISENQKVYGGFNGTETMLSQRDSDANETILSGDVNSNDNGILQFNETTYADNAYNVVSVVGSNILLDGLTIKGGNATGFGSNPSIRSGAAIIISQNAKNADFNRLLIDGNKVIDGGVVYFNQSSGQTGNYNYNFTNCIFRNNLGRFAAVYYASNPRTSGTAKTVFVNCVFYDNIVANVPGYNQGTNTLFWFRTDVSTTHIGEFINCTVSSNDFNASNYTASIISASRINGNCTVRLYNSILWDNKRADNNAEHSTIGSFGSQAVATRVVRNSIAPNFSSGIAQNSSTSNPMLGSFPGKYKYQIGNSSSFAIDFGDNSFFPASVTSDLLGNLRIFGSQIDAGAYEYNSTLSNEAFTVNENVVKIYPNPTSNSLNILTDKELESVKVYDVLGALVLSEKTNKINVSGLASGAYIIKIKTKFSQLITKRFIKQ</sequence>
<evidence type="ECO:0000259" key="7">
    <source>
        <dbReference type="Pfam" id="PF18962"/>
    </source>
</evidence>
<dbReference type="EMBL" id="PXOQ01000006">
    <property type="protein sequence ID" value="PSG91763.1"/>
    <property type="molecule type" value="Genomic_DNA"/>
</dbReference>
<keyword evidence="9" id="KW-1185">Reference proteome</keyword>
<comment type="caution">
    <text evidence="8">The sequence shown here is derived from an EMBL/GenBank/DDBJ whole genome shotgun (WGS) entry which is preliminary data.</text>
</comment>
<dbReference type="Gene3D" id="2.60.120.200">
    <property type="match status" value="2"/>
</dbReference>
<keyword evidence="4" id="KW-0106">Calcium</keyword>
<evidence type="ECO:0000256" key="1">
    <source>
        <dbReference type="ARBA" id="ARBA00001913"/>
    </source>
</evidence>
<dbReference type="Pfam" id="PF13385">
    <property type="entry name" value="Laminin_G_3"/>
    <property type="match status" value="2"/>
</dbReference>
<dbReference type="SUPFAM" id="SSF49899">
    <property type="entry name" value="Concanavalin A-like lectins/glucanases"/>
    <property type="match status" value="2"/>
</dbReference>
<evidence type="ECO:0000256" key="2">
    <source>
        <dbReference type="ARBA" id="ARBA00022723"/>
    </source>
</evidence>
<evidence type="ECO:0000313" key="8">
    <source>
        <dbReference type="EMBL" id="PSG91763.1"/>
    </source>
</evidence>
<dbReference type="PANTHER" id="PTHR19277:SF125">
    <property type="entry name" value="B6"/>
    <property type="match status" value="1"/>
</dbReference>
<evidence type="ECO:0000256" key="4">
    <source>
        <dbReference type="ARBA" id="ARBA00022837"/>
    </source>
</evidence>
<dbReference type="NCBIfam" id="TIGR04183">
    <property type="entry name" value="Por_Secre_tail"/>
    <property type="match status" value="1"/>
</dbReference>
<feature type="chain" id="PRO_5015660733" description="Secretion system C-terminal sorting domain-containing protein" evidence="6">
    <location>
        <begin position="19"/>
        <end position="970"/>
    </location>
</feature>
<feature type="domain" description="Secretion system C-terminal sorting" evidence="7">
    <location>
        <begin position="903"/>
        <end position="967"/>
    </location>
</feature>
<keyword evidence="3 6" id="KW-0732">Signal</keyword>
<dbReference type="AlphaFoldDB" id="A0A2T1NG60"/>
<dbReference type="GO" id="GO:0005975">
    <property type="term" value="P:carbohydrate metabolic process"/>
    <property type="evidence" value="ECO:0007669"/>
    <property type="project" value="UniProtKB-ARBA"/>
</dbReference>
<dbReference type="NCBIfam" id="NF041518">
    <property type="entry name" value="choice_anch_Q"/>
    <property type="match status" value="1"/>
</dbReference>
<dbReference type="InterPro" id="IPR013320">
    <property type="entry name" value="ConA-like_dom_sf"/>
</dbReference>
<evidence type="ECO:0000256" key="3">
    <source>
        <dbReference type="ARBA" id="ARBA00022729"/>
    </source>
</evidence>
<reference evidence="8 9" key="1">
    <citation type="submission" date="2018-03" db="EMBL/GenBank/DDBJ databases">
        <title>Mesoflavibacter sp. HG37 and Mesoflavibacter sp. HG96 sp.nov., two marine bacteria isolated from seawater of Western Pacific Ocean.</title>
        <authorList>
            <person name="Cheng H."/>
            <person name="Wu Y.-H."/>
            <person name="Guo L.-L."/>
            <person name="Xu X.-W."/>
        </authorList>
    </citation>
    <scope>NUCLEOTIDE SEQUENCE [LARGE SCALE GENOMIC DNA]</scope>
    <source>
        <strain evidence="8 9">KCTC 32269</strain>
    </source>
</reference>
<dbReference type="InterPro" id="IPR059226">
    <property type="entry name" value="Choice_anch_Q_dom"/>
</dbReference>
<dbReference type="InterPro" id="IPR011050">
    <property type="entry name" value="Pectin_lyase_fold/virulence"/>
</dbReference>
<dbReference type="RefSeq" id="WP_106462050.1">
    <property type="nucleotide sequence ID" value="NZ_PXOQ01000006.1"/>
</dbReference>
<proteinExistence type="predicted"/>
<dbReference type="GO" id="GO:0046872">
    <property type="term" value="F:metal ion binding"/>
    <property type="evidence" value="ECO:0007669"/>
    <property type="project" value="UniProtKB-KW"/>
</dbReference>
<evidence type="ECO:0000256" key="5">
    <source>
        <dbReference type="ARBA" id="ARBA00023157"/>
    </source>
</evidence>
<dbReference type="InterPro" id="IPR026444">
    <property type="entry name" value="Secre_tail"/>
</dbReference>
<name>A0A2T1NG60_9FLAO</name>
<dbReference type="PANTHER" id="PTHR19277">
    <property type="entry name" value="PENTRAXIN"/>
    <property type="match status" value="1"/>
</dbReference>
<evidence type="ECO:0000256" key="6">
    <source>
        <dbReference type="SAM" id="SignalP"/>
    </source>
</evidence>
<dbReference type="SUPFAM" id="SSF51126">
    <property type="entry name" value="Pectin lyase-like"/>
    <property type="match status" value="1"/>
</dbReference>
<comment type="cofactor">
    <cofactor evidence="1">
        <name>Ca(2+)</name>
        <dbReference type="ChEBI" id="CHEBI:29108"/>
    </cofactor>
</comment>
<dbReference type="Pfam" id="PF18962">
    <property type="entry name" value="Por_Secre_tail"/>
    <property type="match status" value="1"/>
</dbReference>
<dbReference type="Proteomes" id="UP000238426">
    <property type="component" value="Unassembled WGS sequence"/>
</dbReference>
<keyword evidence="5" id="KW-1015">Disulfide bond</keyword>
<dbReference type="GO" id="GO:0004553">
    <property type="term" value="F:hydrolase activity, hydrolyzing O-glycosyl compounds"/>
    <property type="evidence" value="ECO:0007669"/>
    <property type="project" value="UniProtKB-ARBA"/>
</dbReference>
<dbReference type="InterPro" id="IPR051360">
    <property type="entry name" value="Neuronal_Pentraxin_Related"/>
</dbReference>
<organism evidence="8 9">
    <name type="scientific">Aurantibacter aestuarii</name>
    <dbReference type="NCBI Taxonomy" id="1266046"/>
    <lineage>
        <taxon>Bacteria</taxon>
        <taxon>Pseudomonadati</taxon>
        <taxon>Bacteroidota</taxon>
        <taxon>Flavobacteriia</taxon>
        <taxon>Flavobacteriales</taxon>
        <taxon>Flavobacteriaceae</taxon>
        <taxon>Aurantibacter</taxon>
    </lineage>
</organism>
<feature type="signal peptide" evidence="6">
    <location>
        <begin position="1"/>
        <end position="18"/>
    </location>
</feature>
<dbReference type="OrthoDB" id="8901262at2"/>